<accession>A0ABC8RK92</accession>
<sequence length="108" mass="12966">MTPKLVEFYCCFNQSNIQMLTIVFSEVLCWNGKSGNWEERRSCVYVEVEDSLFGKFVRISKLITMEGERALLFMKRMIERTGEDLGECWMDFYIVKKMLCFYRIKVRE</sequence>
<gene>
    <name evidence="1" type="ORF">ILEXP_LOCUS13207</name>
</gene>
<dbReference type="EMBL" id="CAUOFW020001485">
    <property type="protein sequence ID" value="CAK9145398.1"/>
    <property type="molecule type" value="Genomic_DNA"/>
</dbReference>
<keyword evidence="2" id="KW-1185">Reference proteome</keyword>
<protein>
    <submittedName>
        <fullName evidence="1">Uncharacterized protein</fullName>
    </submittedName>
</protein>
<dbReference type="AlphaFoldDB" id="A0ABC8RK92"/>
<name>A0ABC8RK92_9AQUA</name>
<evidence type="ECO:0000313" key="1">
    <source>
        <dbReference type="EMBL" id="CAK9145398.1"/>
    </source>
</evidence>
<evidence type="ECO:0000313" key="2">
    <source>
        <dbReference type="Proteomes" id="UP001642360"/>
    </source>
</evidence>
<dbReference type="Proteomes" id="UP001642360">
    <property type="component" value="Unassembled WGS sequence"/>
</dbReference>
<comment type="caution">
    <text evidence="1">The sequence shown here is derived from an EMBL/GenBank/DDBJ whole genome shotgun (WGS) entry which is preliminary data.</text>
</comment>
<organism evidence="1 2">
    <name type="scientific">Ilex paraguariensis</name>
    <name type="common">yerba mate</name>
    <dbReference type="NCBI Taxonomy" id="185542"/>
    <lineage>
        <taxon>Eukaryota</taxon>
        <taxon>Viridiplantae</taxon>
        <taxon>Streptophyta</taxon>
        <taxon>Embryophyta</taxon>
        <taxon>Tracheophyta</taxon>
        <taxon>Spermatophyta</taxon>
        <taxon>Magnoliopsida</taxon>
        <taxon>eudicotyledons</taxon>
        <taxon>Gunneridae</taxon>
        <taxon>Pentapetalae</taxon>
        <taxon>asterids</taxon>
        <taxon>campanulids</taxon>
        <taxon>Aquifoliales</taxon>
        <taxon>Aquifoliaceae</taxon>
        <taxon>Ilex</taxon>
    </lineage>
</organism>
<reference evidence="1 2" key="1">
    <citation type="submission" date="2024-02" db="EMBL/GenBank/DDBJ databases">
        <authorList>
            <person name="Vignale AGUSTIN F."/>
            <person name="Sosa J E."/>
            <person name="Modenutti C."/>
        </authorList>
    </citation>
    <scope>NUCLEOTIDE SEQUENCE [LARGE SCALE GENOMIC DNA]</scope>
</reference>
<proteinExistence type="predicted"/>